<dbReference type="AlphaFoldDB" id="A0A8X6QB62"/>
<reference evidence="1" key="1">
    <citation type="submission" date="2020-08" db="EMBL/GenBank/DDBJ databases">
        <title>Multicomponent nature underlies the extraordinary mechanical properties of spider dragline silk.</title>
        <authorList>
            <person name="Kono N."/>
            <person name="Nakamura H."/>
            <person name="Mori M."/>
            <person name="Yoshida Y."/>
            <person name="Ohtoshi R."/>
            <person name="Malay A.D."/>
            <person name="Moran D.A.P."/>
            <person name="Tomita M."/>
            <person name="Numata K."/>
            <person name="Arakawa K."/>
        </authorList>
    </citation>
    <scope>NUCLEOTIDE SEQUENCE</scope>
</reference>
<organism evidence="1 2">
    <name type="scientific">Nephila pilipes</name>
    <name type="common">Giant wood spider</name>
    <name type="synonym">Nephila maculata</name>
    <dbReference type="NCBI Taxonomy" id="299642"/>
    <lineage>
        <taxon>Eukaryota</taxon>
        <taxon>Metazoa</taxon>
        <taxon>Ecdysozoa</taxon>
        <taxon>Arthropoda</taxon>
        <taxon>Chelicerata</taxon>
        <taxon>Arachnida</taxon>
        <taxon>Araneae</taxon>
        <taxon>Araneomorphae</taxon>
        <taxon>Entelegynae</taxon>
        <taxon>Araneoidea</taxon>
        <taxon>Nephilidae</taxon>
        <taxon>Nephila</taxon>
    </lineage>
</organism>
<protein>
    <submittedName>
        <fullName evidence="1">Uncharacterized protein</fullName>
    </submittedName>
</protein>
<sequence length="99" mass="11729">MILIREQDGGRGTDAAGYSDGRDCLRCEREETASREGDKLSLWWYFFYEHNAFEGNNLYQGYRYKFLFISRIENTFRILYQDLNGEGIKISKNDTEKSF</sequence>
<dbReference type="Proteomes" id="UP000887013">
    <property type="component" value="Unassembled WGS sequence"/>
</dbReference>
<name>A0A8X6QB62_NEPPI</name>
<evidence type="ECO:0000313" key="2">
    <source>
        <dbReference type="Proteomes" id="UP000887013"/>
    </source>
</evidence>
<accession>A0A8X6QB62</accession>
<keyword evidence="2" id="KW-1185">Reference proteome</keyword>
<comment type="caution">
    <text evidence="1">The sequence shown here is derived from an EMBL/GenBank/DDBJ whole genome shotgun (WGS) entry which is preliminary data.</text>
</comment>
<dbReference type="EMBL" id="BMAW01028859">
    <property type="protein sequence ID" value="GFU09476.1"/>
    <property type="molecule type" value="Genomic_DNA"/>
</dbReference>
<evidence type="ECO:0000313" key="1">
    <source>
        <dbReference type="EMBL" id="GFU09476.1"/>
    </source>
</evidence>
<gene>
    <name evidence="1" type="ORF">NPIL_255201</name>
</gene>
<proteinExistence type="predicted"/>